<evidence type="ECO:0000313" key="1">
    <source>
        <dbReference type="EMBL" id="KRY99857.1"/>
    </source>
</evidence>
<dbReference type="EMBL" id="JYDP01000669">
    <property type="protein sequence ID" value="KRY99857.1"/>
    <property type="molecule type" value="Genomic_DNA"/>
</dbReference>
<proteinExistence type="predicted"/>
<gene>
    <name evidence="1" type="ORF">T11_10539</name>
</gene>
<keyword evidence="2" id="KW-1185">Reference proteome</keyword>
<reference evidence="1 2" key="1">
    <citation type="submission" date="2015-01" db="EMBL/GenBank/DDBJ databases">
        <title>Evolution of Trichinella species and genotypes.</title>
        <authorList>
            <person name="Korhonen P.K."/>
            <person name="Edoardo P."/>
            <person name="Giuseppe L.R."/>
            <person name="Gasser R.B."/>
        </authorList>
    </citation>
    <scope>NUCLEOTIDE SEQUENCE [LARGE SCALE GENOMIC DNA]</scope>
    <source>
        <strain evidence="1">ISS1029</strain>
    </source>
</reference>
<dbReference type="Proteomes" id="UP000055024">
    <property type="component" value="Unassembled WGS sequence"/>
</dbReference>
<name>A0A0V1GNZ5_9BILA</name>
<sequence>MRKFSVCRWPGSRPGKAAKNDFLKFLKDAQHFCLPLARQQAWEGCEKRLFKIFERCAIFLAVAGQAAGPGKLRKMTF</sequence>
<accession>A0A0V1GNZ5</accession>
<dbReference type="AlphaFoldDB" id="A0A0V1GNZ5"/>
<evidence type="ECO:0000313" key="2">
    <source>
        <dbReference type="Proteomes" id="UP000055024"/>
    </source>
</evidence>
<organism evidence="1 2">
    <name type="scientific">Trichinella zimbabwensis</name>
    <dbReference type="NCBI Taxonomy" id="268475"/>
    <lineage>
        <taxon>Eukaryota</taxon>
        <taxon>Metazoa</taxon>
        <taxon>Ecdysozoa</taxon>
        <taxon>Nematoda</taxon>
        <taxon>Enoplea</taxon>
        <taxon>Dorylaimia</taxon>
        <taxon>Trichinellida</taxon>
        <taxon>Trichinellidae</taxon>
        <taxon>Trichinella</taxon>
    </lineage>
</organism>
<protein>
    <submittedName>
        <fullName evidence="1">Uncharacterized protein</fullName>
    </submittedName>
</protein>
<comment type="caution">
    <text evidence="1">The sequence shown here is derived from an EMBL/GenBank/DDBJ whole genome shotgun (WGS) entry which is preliminary data.</text>
</comment>